<feature type="region of interest" description="Disordered" evidence="1">
    <location>
        <begin position="59"/>
        <end position="175"/>
    </location>
</feature>
<sequence>MGSAAGTVASKQATKYKESSKQAFPKKYHDEELLGSNGTYEVDEATAGSWNAELVAEDVHAAPKEVQTNTRADRYRSSKESAGTVRSSSKINRSPREQQAGAFSREVSTNDRVASKRQAGSFSREVSANDREASKKQVGASSREPSTNGREPSKSADTSSKDSRGTGSKKLMSGLDMNVKAQQVTVLGRDTTRTLSHAALSREGILRERRASSDDPMGGLAAGMKVVGTSKVGQEMGAGTVIGAGNSPGMVMVRMEVGGREMALSAARLQVVEEGSHLAGQLRMQHSRRRHSVA</sequence>
<keyword evidence="3" id="KW-1185">Reference proteome</keyword>
<comment type="caution">
    <text evidence="2">The sequence shown here is derived from an EMBL/GenBank/DDBJ whole genome shotgun (WGS) entry which is preliminary data.</text>
</comment>
<feature type="compositionally biased region" description="Polar residues" evidence="1">
    <location>
        <begin position="106"/>
        <end position="126"/>
    </location>
</feature>
<dbReference type="Proteomes" id="UP001189429">
    <property type="component" value="Unassembled WGS sequence"/>
</dbReference>
<gene>
    <name evidence="2" type="ORF">PCOR1329_LOCUS64365</name>
</gene>
<evidence type="ECO:0000256" key="1">
    <source>
        <dbReference type="SAM" id="MobiDB-lite"/>
    </source>
</evidence>
<proteinExistence type="predicted"/>
<reference evidence="2" key="1">
    <citation type="submission" date="2023-10" db="EMBL/GenBank/DDBJ databases">
        <authorList>
            <person name="Chen Y."/>
            <person name="Shah S."/>
            <person name="Dougan E. K."/>
            <person name="Thang M."/>
            <person name="Chan C."/>
        </authorList>
    </citation>
    <scope>NUCLEOTIDE SEQUENCE [LARGE SCALE GENOMIC DNA]</scope>
</reference>
<protein>
    <submittedName>
        <fullName evidence="2">Uncharacterized protein</fullName>
    </submittedName>
</protein>
<evidence type="ECO:0000313" key="2">
    <source>
        <dbReference type="EMBL" id="CAK0881559.1"/>
    </source>
</evidence>
<evidence type="ECO:0000313" key="3">
    <source>
        <dbReference type="Proteomes" id="UP001189429"/>
    </source>
</evidence>
<feature type="compositionally biased region" description="Basic and acidic residues" evidence="1">
    <location>
        <begin position="151"/>
        <end position="164"/>
    </location>
</feature>
<organism evidence="2 3">
    <name type="scientific">Prorocentrum cordatum</name>
    <dbReference type="NCBI Taxonomy" id="2364126"/>
    <lineage>
        <taxon>Eukaryota</taxon>
        <taxon>Sar</taxon>
        <taxon>Alveolata</taxon>
        <taxon>Dinophyceae</taxon>
        <taxon>Prorocentrales</taxon>
        <taxon>Prorocentraceae</taxon>
        <taxon>Prorocentrum</taxon>
    </lineage>
</organism>
<name>A0ABN9W650_9DINO</name>
<accession>A0ABN9W650</accession>
<feature type="region of interest" description="Disordered" evidence="1">
    <location>
        <begin position="1"/>
        <end position="32"/>
    </location>
</feature>
<dbReference type="EMBL" id="CAUYUJ010018203">
    <property type="protein sequence ID" value="CAK0881559.1"/>
    <property type="molecule type" value="Genomic_DNA"/>
</dbReference>
<feature type="compositionally biased region" description="Polar residues" evidence="1">
    <location>
        <begin position="80"/>
        <end position="92"/>
    </location>
</feature>
<feature type="compositionally biased region" description="Polar residues" evidence="1">
    <location>
        <begin position="139"/>
        <end position="150"/>
    </location>
</feature>